<protein>
    <submittedName>
        <fullName evidence="1">Uncharacterized protein</fullName>
    </submittedName>
</protein>
<comment type="caution">
    <text evidence="1">The sequence shown here is derived from an EMBL/GenBank/DDBJ whole genome shotgun (WGS) entry which is preliminary data.</text>
</comment>
<dbReference type="EMBL" id="JAODUO010001366">
    <property type="protein sequence ID" value="KAK2165408.1"/>
    <property type="molecule type" value="Genomic_DNA"/>
</dbReference>
<keyword evidence="2" id="KW-1185">Reference proteome</keyword>
<dbReference type="AlphaFoldDB" id="A0AAD9K5M8"/>
<dbReference type="Proteomes" id="UP001209878">
    <property type="component" value="Unassembled WGS sequence"/>
</dbReference>
<gene>
    <name evidence="1" type="ORF">NP493_1366g00004</name>
</gene>
<sequence length="59" mass="6645">MWISPLKICSFALQMTNRHIFVLVGRQNSLLTAGSNITDPVIKINSYMGEKHLEPYIGP</sequence>
<reference evidence="1" key="1">
    <citation type="journal article" date="2023" name="Mol. Biol. Evol.">
        <title>Third-Generation Sequencing Reveals the Adaptive Role of the Epigenome in Three Deep-Sea Polychaetes.</title>
        <authorList>
            <person name="Perez M."/>
            <person name="Aroh O."/>
            <person name="Sun Y."/>
            <person name="Lan Y."/>
            <person name="Juniper S.K."/>
            <person name="Young C.R."/>
            <person name="Angers B."/>
            <person name="Qian P.Y."/>
        </authorList>
    </citation>
    <scope>NUCLEOTIDE SEQUENCE</scope>
    <source>
        <strain evidence="1">R07B-5</strain>
    </source>
</reference>
<evidence type="ECO:0000313" key="1">
    <source>
        <dbReference type="EMBL" id="KAK2165408.1"/>
    </source>
</evidence>
<evidence type="ECO:0000313" key="2">
    <source>
        <dbReference type="Proteomes" id="UP001209878"/>
    </source>
</evidence>
<organism evidence="1 2">
    <name type="scientific">Ridgeia piscesae</name>
    <name type="common">Tubeworm</name>
    <dbReference type="NCBI Taxonomy" id="27915"/>
    <lineage>
        <taxon>Eukaryota</taxon>
        <taxon>Metazoa</taxon>
        <taxon>Spiralia</taxon>
        <taxon>Lophotrochozoa</taxon>
        <taxon>Annelida</taxon>
        <taxon>Polychaeta</taxon>
        <taxon>Sedentaria</taxon>
        <taxon>Canalipalpata</taxon>
        <taxon>Sabellida</taxon>
        <taxon>Siboglinidae</taxon>
        <taxon>Ridgeia</taxon>
    </lineage>
</organism>
<name>A0AAD9K5M8_RIDPI</name>
<proteinExistence type="predicted"/>
<accession>A0AAD9K5M8</accession>